<keyword evidence="12" id="KW-1185">Reference proteome</keyword>
<dbReference type="SUPFAM" id="SSF56317">
    <property type="entry name" value="Carbon-nitrogen hydrolase"/>
    <property type="match status" value="1"/>
</dbReference>
<keyword evidence="3" id="KW-0808">Transferase</keyword>
<feature type="transmembrane region" description="Helical" evidence="9">
    <location>
        <begin position="33"/>
        <end position="58"/>
    </location>
</feature>
<dbReference type="Proteomes" id="UP000730482">
    <property type="component" value="Unassembled WGS sequence"/>
</dbReference>
<evidence type="ECO:0000256" key="6">
    <source>
        <dbReference type="ARBA" id="ARBA00023136"/>
    </source>
</evidence>
<protein>
    <recommendedName>
        <fullName evidence="10">CN hydrolase domain-containing protein</fullName>
    </recommendedName>
</protein>
<feature type="region of interest" description="Disordered" evidence="8">
    <location>
        <begin position="441"/>
        <end position="461"/>
    </location>
</feature>
<dbReference type="PANTHER" id="PTHR38686:SF1">
    <property type="entry name" value="APOLIPOPROTEIN N-ACYLTRANSFERASE"/>
    <property type="match status" value="1"/>
</dbReference>
<organism evidence="11 12">
    <name type="scientific">Catenulispora pinistramenti</name>
    <dbReference type="NCBI Taxonomy" id="2705254"/>
    <lineage>
        <taxon>Bacteria</taxon>
        <taxon>Bacillati</taxon>
        <taxon>Actinomycetota</taxon>
        <taxon>Actinomycetes</taxon>
        <taxon>Catenulisporales</taxon>
        <taxon>Catenulisporaceae</taxon>
        <taxon>Catenulispora</taxon>
    </lineage>
</organism>
<sequence>MAPRVGKRAAFGLAGAAWLGGESAMWRYFISTVGIPVVVAALIIVGSALLFGLVVLLVRALMRQRRLLLATVVFPAAWVTVELVMSHAAPFGAWWSLAYTQAGVLPVLQLVSVTGIWGVTFLVLLVPAAAAALVVPQARGQVRWRRRRPAVVAMAALVVVLGYGVARLHSSHAPSSEHVALLASDRAIDPTPVDSTASRDLLNAYLGGVQALSGQDLRVIVLPEKVFVADDASLPALTGPLARLARKQHSDIVVGLILNRGNESFNAAIDLPAAGGAPVTYFKRHLVTGVESDLTAGHSRAYVPAYAPARQDQWAIAVCFDLDFPSLVRDYRDHGATTLFVPAWDFSDDAWLHSRMAVTRGVENGMTVVRAARQGALTVSDPYGRVIAEGRTSGAAMVSMTAALPARAASTLYTRFGDWFAWSCVILLFAGLGVAYSDRNATKKPGATMTQPTRTTQPTGH</sequence>
<dbReference type="InterPro" id="IPR004563">
    <property type="entry name" value="Apolipo_AcylTrfase"/>
</dbReference>
<dbReference type="PANTHER" id="PTHR38686">
    <property type="entry name" value="APOLIPOPROTEIN N-ACYLTRANSFERASE"/>
    <property type="match status" value="1"/>
</dbReference>
<feature type="transmembrane region" description="Helical" evidence="9">
    <location>
        <begin position="67"/>
        <end position="95"/>
    </location>
</feature>
<evidence type="ECO:0000256" key="5">
    <source>
        <dbReference type="ARBA" id="ARBA00022989"/>
    </source>
</evidence>
<feature type="compositionally biased region" description="Low complexity" evidence="8">
    <location>
        <begin position="448"/>
        <end position="461"/>
    </location>
</feature>
<dbReference type="EMBL" id="JAAFYZ010000137">
    <property type="protein sequence ID" value="MBS2551373.1"/>
    <property type="molecule type" value="Genomic_DNA"/>
</dbReference>
<dbReference type="Pfam" id="PF00795">
    <property type="entry name" value="CN_hydrolase"/>
    <property type="match status" value="1"/>
</dbReference>
<evidence type="ECO:0000256" key="3">
    <source>
        <dbReference type="ARBA" id="ARBA00022679"/>
    </source>
</evidence>
<comment type="caution">
    <text evidence="11">The sequence shown here is derived from an EMBL/GenBank/DDBJ whole genome shotgun (WGS) entry which is preliminary data.</text>
</comment>
<keyword evidence="5 9" id="KW-1133">Transmembrane helix</keyword>
<evidence type="ECO:0000313" key="11">
    <source>
        <dbReference type="EMBL" id="MBS2551373.1"/>
    </source>
</evidence>
<evidence type="ECO:0000313" key="12">
    <source>
        <dbReference type="Proteomes" id="UP000730482"/>
    </source>
</evidence>
<keyword evidence="4 9" id="KW-0812">Transmembrane</keyword>
<evidence type="ECO:0000256" key="4">
    <source>
        <dbReference type="ARBA" id="ARBA00022692"/>
    </source>
</evidence>
<proteinExistence type="predicted"/>
<name>A0ABS5KZ75_9ACTN</name>
<keyword evidence="6 9" id="KW-0472">Membrane</keyword>
<accession>A0ABS5KZ75</accession>
<feature type="transmembrane region" description="Helical" evidence="9">
    <location>
        <begin position="115"/>
        <end position="136"/>
    </location>
</feature>
<dbReference type="InterPro" id="IPR045378">
    <property type="entry name" value="LNT_N"/>
</dbReference>
<gene>
    <name evidence="11" type="ORF">KGQ19_31340</name>
</gene>
<feature type="domain" description="CN hydrolase" evidence="10">
    <location>
        <begin position="180"/>
        <end position="406"/>
    </location>
</feature>
<dbReference type="Pfam" id="PF20154">
    <property type="entry name" value="LNT_N"/>
    <property type="match status" value="1"/>
</dbReference>
<dbReference type="PROSITE" id="PS50263">
    <property type="entry name" value="CN_HYDROLASE"/>
    <property type="match status" value="1"/>
</dbReference>
<evidence type="ECO:0000256" key="2">
    <source>
        <dbReference type="ARBA" id="ARBA00022475"/>
    </source>
</evidence>
<evidence type="ECO:0000256" key="1">
    <source>
        <dbReference type="ARBA" id="ARBA00004651"/>
    </source>
</evidence>
<evidence type="ECO:0000256" key="9">
    <source>
        <dbReference type="SAM" id="Phobius"/>
    </source>
</evidence>
<comment type="subcellular location">
    <subcellularLocation>
        <location evidence="1">Cell membrane</location>
        <topology evidence="1">Multi-pass membrane protein</topology>
    </subcellularLocation>
</comment>
<evidence type="ECO:0000259" key="10">
    <source>
        <dbReference type="PROSITE" id="PS50263"/>
    </source>
</evidence>
<keyword evidence="7" id="KW-0012">Acyltransferase</keyword>
<reference evidence="11 12" key="1">
    <citation type="submission" date="2020-02" db="EMBL/GenBank/DDBJ databases">
        <title>Acidophilic actinobacteria isolated from forest soil.</title>
        <authorList>
            <person name="Golinska P."/>
        </authorList>
    </citation>
    <scope>NUCLEOTIDE SEQUENCE [LARGE SCALE GENOMIC DNA]</scope>
    <source>
        <strain evidence="11 12">NL8</strain>
    </source>
</reference>
<evidence type="ECO:0000256" key="8">
    <source>
        <dbReference type="SAM" id="MobiDB-lite"/>
    </source>
</evidence>
<feature type="transmembrane region" description="Helical" evidence="9">
    <location>
        <begin position="419"/>
        <end position="436"/>
    </location>
</feature>
<dbReference type="InterPro" id="IPR003010">
    <property type="entry name" value="C-N_Hydrolase"/>
</dbReference>
<keyword evidence="2" id="KW-1003">Cell membrane</keyword>
<dbReference type="Gene3D" id="3.60.110.10">
    <property type="entry name" value="Carbon-nitrogen hydrolase"/>
    <property type="match status" value="1"/>
</dbReference>
<feature type="transmembrane region" description="Helical" evidence="9">
    <location>
        <begin position="148"/>
        <end position="166"/>
    </location>
</feature>
<dbReference type="InterPro" id="IPR036526">
    <property type="entry name" value="C-N_Hydrolase_sf"/>
</dbReference>
<evidence type="ECO:0000256" key="7">
    <source>
        <dbReference type="ARBA" id="ARBA00023315"/>
    </source>
</evidence>